<sequence length="96" mass="10647">MKTNTTARANRPTRRLGLIGRRAAEVDCPWKAAGLCRGLSLSEDDGRMICTCAVELMAPSPDRVLETFTDLGLSDEQIGRYFHIPTRCVTALRRPV</sequence>
<protein>
    <submittedName>
        <fullName evidence="1">Uncharacterized protein</fullName>
    </submittedName>
</protein>
<keyword evidence="2" id="KW-1185">Reference proteome</keyword>
<proteinExistence type="predicted"/>
<dbReference type="RefSeq" id="WP_235840958.1">
    <property type="nucleotide sequence ID" value="NZ_OAOQ01000005.1"/>
</dbReference>
<dbReference type="EMBL" id="OAOQ01000005">
    <property type="protein sequence ID" value="SNX70263.1"/>
    <property type="molecule type" value="Genomic_DNA"/>
</dbReference>
<reference evidence="2" key="1">
    <citation type="submission" date="2017-08" db="EMBL/GenBank/DDBJ databases">
        <authorList>
            <person name="Varghese N."/>
            <person name="Submissions S."/>
        </authorList>
    </citation>
    <scope>NUCLEOTIDE SEQUENCE [LARGE SCALE GENOMIC DNA]</scope>
    <source>
        <strain evidence="2">JA234</strain>
    </source>
</reference>
<dbReference type="Proteomes" id="UP000219467">
    <property type="component" value="Unassembled WGS sequence"/>
</dbReference>
<evidence type="ECO:0000313" key="2">
    <source>
        <dbReference type="Proteomes" id="UP000219467"/>
    </source>
</evidence>
<name>A0A285CTH0_9RHOB</name>
<evidence type="ECO:0000313" key="1">
    <source>
        <dbReference type="EMBL" id="SNX70263.1"/>
    </source>
</evidence>
<gene>
    <name evidence="1" type="ORF">SAMN05878503_105172</name>
</gene>
<organism evidence="1 2">
    <name type="scientific">Cereibacter ovatus</name>
    <dbReference type="NCBI Taxonomy" id="439529"/>
    <lineage>
        <taxon>Bacteria</taxon>
        <taxon>Pseudomonadati</taxon>
        <taxon>Pseudomonadota</taxon>
        <taxon>Alphaproteobacteria</taxon>
        <taxon>Rhodobacterales</taxon>
        <taxon>Paracoccaceae</taxon>
        <taxon>Cereibacter</taxon>
    </lineage>
</organism>
<accession>A0A285CTH0</accession>
<dbReference type="AlphaFoldDB" id="A0A285CTH0"/>